<feature type="domain" description="Reverse transcriptase zinc-binding" evidence="1">
    <location>
        <begin position="57"/>
        <end position="145"/>
    </location>
</feature>
<reference evidence="3" key="1">
    <citation type="journal article" date="2018" name="Nat. Plants">
        <title>Whole-genome landscape of Medicago truncatula symbiotic genes.</title>
        <authorList>
            <person name="Pecrix Y."/>
            <person name="Staton S.E."/>
            <person name="Sallet E."/>
            <person name="Lelandais-Briere C."/>
            <person name="Moreau S."/>
            <person name="Carrere S."/>
            <person name="Blein T."/>
            <person name="Jardinaud M.F."/>
            <person name="Latrasse D."/>
            <person name="Zouine M."/>
            <person name="Zahm M."/>
            <person name="Kreplak J."/>
            <person name="Mayjonade B."/>
            <person name="Satge C."/>
            <person name="Perez M."/>
            <person name="Cauet S."/>
            <person name="Marande W."/>
            <person name="Chantry-Darmon C."/>
            <person name="Lopez-Roques C."/>
            <person name="Bouchez O."/>
            <person name="Berard A."/>
            <person name="Debelle F."/>
            <person name="Munos S."/>
            <person name="Bendahmane A."/>
            <person name="Berges H."/>
            <person name="Niebel A."/>
            <person name="Buitink J."/>
            <person name="Frugier F."/>
            <person name="Benhamed M."/>
            <person name="Crespi M."/>
            <person name="Gouzy J."/>
            <person name="Gamas P."/>
        </authorList>
    </citation>
    <scope>NUCLEOTIDE SEQUENCE [LARGE SCALE GENOMIC DNA]</scope>
    <source>
        <strain evidence="3">cv. Jemalong A17</strain>
    </source>
</reference>
<dbReference type="GO" id="GO:0003964">
    <property type="term" value="F:RNA-directed DNA polymerase activity"/>
    <property type="evidence" value="ECO:0007669"/>
    <property type="project" value="UniProtKB-KW"/>
</dbReference>
<keyword evidence="2" id="KW-0808">Transferase</keyword>
<dbReference type="PANTHER" id="PTHR36617">
    <property type="entry name" value="PROTEIN, PUTATIVE-RELATED"/>
    <property type="match status" value="1"/>
</dbReference>
<gene>
    <name evidence="2" type="ORF">MtrunA17_Chr7g0231281</name>
</gene>
<evidence type="ECO:0000313" key="3">
    <source>
        <dbReference type="Proteomes" id="UP000265566"/>
    </source>
</evidence>
<name>A0A396H2U1_MEDTR</name>
<evidence type="ECO:0000313" key="2">
    <source>
        <dbReference type="EMBL" id="RHN45445.1"/>
    </source>
</evidence>
<proteinExistence type="predicted"/>
<dbReference type="Pfam" id="PF13966">
    <property type="entry name" value="zf-RVT"/>
    <property type="match status" value="1"/>
</dbReference>
<accession>A0A396H2U1</accession>
<dbReference type="AlphaFoldDB" id="A0A396H2U1"/>
<keyword evidence="2" id="KW-0548">Nucleotidyltransferase</keyword>
<evidence type="ECO:0000259" key="1">
    <source>
        <dbReference type="Pfam" id="PF13966"/>
    </source>
</evidence>
<dbReference type="EMBL" id="PSQE01000007">
    <property type="protein sequence ID" value="RHN45445.1"/>
    <property type="molecule type" value="Genomic_DNA"/>
</dbReference>
<dbReference type="Proteomes" id="UP000265566">
    <property type="component" value="Chromosome 7"/>
</dbReference>
<dbReference type="InterPro" id="IPR026960">
    <property type="entry name" value="RVT-Znf"/>
</dbReference>
<dbReference type="PANTHER" id="PTHR36617:SF5">
    <property type="entry name" value="OS05G0421675 PROTEIN"/>
    <property type="match status" value="1"/>
</dbReference>
<sequence>MGRLGWTVDGRAWEWTRRLFVWEEECVRECCILLNNFVLQDNVNDKWRWLLDPVNGYSVKVFYRYITSTGHISDRSLVDDVWHKHIPSKVSLFVWRLLRNRLPTKDNLVHRGVLLATNAACVCGCVDSESTTHLFLHCNVFCSLWSLVRNWLGIPSMSSGELRTHFIQFAKMVGMPRVSHLYFRLIFG</sequence>
<dbReference type="Gramene" id="rna39786">
    <property type="protein sequence ID" value="RHN45445.1"/>
    <property type="gene ID" value="gene39786"/>
</dbReference>
<organism evidence="2 3">
    <name type="scientific">Medicago truncatula</name>
    <name type="common">Barrel medic</name>
    <name type="synonym">Medicago tribuloides</name>
    <dbReference type="NCBI Taxonomy" id="3880"/>
    <lineage>
        <taxon>Eukaryota</taxon>
        <taxon>Viridiplantae</taxon>
        <taxon>Streptophyta</taxon>
        <taxon>Embryophyta</taxon>
        <taxon>Tracheophyta</taxon>
        <taxon>Spermatophyta</taxon>
        <taxon>Magnoliopsida</taxon>
        <taxon>eudicotyledons</taxon>
        <taxon>Gunneridae</taxon>
        <taxon>Pentapetalae</taxon>
        <taxon>rosids</taxon>
        <taxon>fabids</taxon>
        <taxon>Fabales</taxon>
        <taxon>Fabaceae</taxon>
        <taxon>Papilionoideae</taxon>
        <taxon>50 kb inversion clade</taxon>
        <taxon>NPAAA clade</taxon>
        <taxon>Hologalegina</taxon>
        <taxon>IRL clade</taxon>
        <taxon>Trifolieae</taxon>
        <taxon>Medicago</taxon>
    </lineage>
</organism>
<keyword evidence="2" id="KW-0695">RNA-directed DNA polymerase</keyword>
<comment type="caution">
    <text evidence="2">The sequence shown here is derived from an EMBL/GenBank/DDBJ whole genome shotgun (WGS) entry which is preliminary data.</text>
</comment>
<protein>
    <submittedName>
        <fullName evidence="2">Putative reverse transcriptase zinc-binding domain-containing protein</fullName>
    </submittedName>
</protein>